<comment type="similarity">
    <text evidence="1 7">Belongs to the peptidase A1 family.</text>
</comment>
<dbReference type="InterPro" id="IPR032799">
    <property type="entry name" value="TAXi_C"/>
</dbReference>
<dbReference type="GO" id="GO:0006508">
    <property type="term" value="P:proteolysis"/>
    <property type="evidence" value="ECO:0007669"/>
    <property type="project" value="UniProtKB-KW"/>
</dbReference>
<evidence type="ECO:0000256" key="2">
    <source>
        <dbReference type="ARBA" id="ARBA00022670"/>
    </source>
</evidence>
<evidence type="ECO:0000256" key="1">
    <source>
        <dbReference type="ARBA" id="ARBA00007447"/>
    </source>
</evidence>
<dbReference type="FunFam" id="2.40.70.10:FF:000033">
    <property type="entry name" value="Aspartyl protease family protein"/>
    <property type="match status" value="1"/>
</dbReference>
<dbReference type="SMR" id="A0A8I6WLL9"/>
<keyword evidence="5" id="KW-0325">Glycoprotein</keyword>
<dbReference type="Pfam" id="PF14543">
    <property type="entry name" value="TAXi_N"/>
    <property type="match status" value="1"/>
</dbReference>
<dbReference type="InterPro" id="IPR021109">
    <property type="entry name" value="Peptidase_aspartic_dom_sf"/>
</dbReference>
<keyword evidence="4 7" id="KW-0378">Hydrolase</keyword>
<keyword evidence="3 7" id="KW-0064">Aspartyl protease</keyword>
<dbReference type="InterPro" id="IPR034161">
    <property type="entry name" value="Pepsin-like_plant"/>
</dbReference>
<evidence type="ECO:0000256" key="7">
    <source>
        <dbReference type="RuleBase" id="RU000454"/>
    </source>
</evidence>
<dbReference type="EnsemblPlants" id="HORVU.MOREX.r3.1HG0085920.1">
    <property type="protein sequence ID" value="HORVU.MOREX.r3.1HG0085920.1"/>
    <property type="gene ID" value="HORVU.MOREX.r3.1HG0085920"/>
</dbReference>
<dbReference type="FunFam" id="2.40.70.10:FF:000078">
    <property type="entry name" value="Eukaryotic aspartyl protease family protein"/>
    <property type="match status" value="1"/>
</dbReference>
<dbReference type="CDD" id="cd05476">
    <property type="entry name" value="pepsin_A_like_plant"/>
    <property type="match status" value="1"/>
</dbReference>
<evidence type="ECO:0000256" key="6">
    <source>
        <dbReference type="PIRSR" id="PIRSR601461-1"/>
    </source>
</evidence>
<dbReference type="Pfam" id="PF14541">
    <property type="entry name" value="TAXi_C"/>
    <property type="match status" value="1"/>
</dbReference>
<reference evidence="10" key="2">
    <citation type="submission" date="2020-10" db="EMBL/GenBank/DDBJ databases">
        <authorList>
            <person name="Scholz U."/>
            <person name="Mascher M."/>
            <person name="Fiebig A."/>
        </authorList>
    </citation>
    <scope>NUCLEOTIDE SEQUENCE [LARGE SCALE GENOMIC DNA]</scope>
    <source>
        <strain evidence="10">cv. Morex</strain>
    </source>
</reference>
<evidence type="ECO:0000313" key="11">
    <source>
        <dbReference type="Proteomes" id="UP000011116"/>
    </source>
</evidence>
<dbReference type="PANTHER" id="PTHR47967">
    <property type="entry name" value="OS07G0603500 PROTEIN-RELATED"/>
    <property type="match status" value="1"/>
</dbReference>
<evidence type="ECO:0000256" key="4">
    <source>
        <dbReference type="ARBA" id="ARBA00022801"/>
    </source>
</evidence>
<dbReference type="AlphaFoldDB" id="A0A8I6WLL9"/>
<evidence type="ECO:0000256" key="8">
    <source>
        <dbReference type="SAM" id="MobiDB-lite"/>
    </source>
</evidence>
<sequence>MIPDPPSPTKQAPNAINRVISIHVWRPQATFIKAASPRRCRTLPKSRGRQPPLRSALLCSPLSSGEAMARCGVAVLLPILLACVAASAAAGGADRQHRRGSGASARLQLVPAAPGASLAERAQDDRHRHAYISARLASSSSSSSRRRAAETSTAPMPEASAFAMPLTSGAYTGTGQYFVQFRVGTPAQPFVLVADTGSDLTWVKCRGRRASSPDASPLASPRVFRPANSKSWAPIPCSSDTCKSYVPFSLANCSAGTTPPAPCGYDYRYKDKSSARGVVGTDAATIALSGSGSDRKAKLQEVVLGCTTSYDGQSFQSSDGVLSLGNSNISFASRAAARFGGRFSYCLVDHLAPRNATSYLTFGPVGAAHSPSRTPLLLDAQVAPFYAVTVDAVSVAGKALNIPAEVWDVKKNGGAILDSGTSLTILATPAYKAVVAALSKQLARVPRVTMDPFEYCYNWTATRRPPAVPRLEVRFAGSARLRPPTKSYVIDAAPGVKCIGLQEGVWPGVSVIGNILQQEHLWEFDLANRWLRFQESRCAH</sequence>
<keyword evidence="2 7" id="KW-0645">Protease</keyword>
<evidence type="ECO:0000313" key="10">
    <source>
        <dbReference type="EnsemblPlants" id="HORVU.MOREX.r3.1HG0085920.1"/>
    </source>
</evidence>
<accession>A0A8I6WLL9</accession>
<dbReference type="SUPFAM" id="SSF50630">
    <property type="entry name" value="Acid proteases"/>
    <property type="match status" value="1"/>
</dbReference>
<dbReference type="Gramene" id="HORVU.MOREX.r3.1HG0085920.1">
    <property type="protein sequence ID" value="HORVU.MOREX.r3.1HG0085920.1"/>
    <property type="gene ID" value="HORVU.MOREX.r3.1HG0085920"/>
</dbReference>
<dbReference type="InterPro" id="IPR001969">
    <property type="entry name" value="Aspartic_peptidase_AS"/>
</dbReference>
<feature type="region of interest" description="Disordered" evidence="8">
    <location>
        <begin position="134"/>
        <end position="156"/>
    </location>
</feature>
<keyword evidence="11" id="KW-1185">Reference proteome</keyword>
<name>A0A8I6WLL9_HORVV</name>
<feature type="compositionally biased region" description="Low complexity" evidence="8">
    <location>
        <begin position="134"/>
        <end position="143"/>
    </location>
</feature>
<dbReference type="InterPro" id="IPR051708">
    <property type="entry name" value="Plant_Aspart_Prot_A1"/>
</dbReference>
<dbReference type="InterPro" id="IPR001461">
    <property type="entry name" value="Aspartic_peptidase_A1"/>
</dbReference>
<evidence type="ECO:0000259" key="9">
    <source>
        <dbReference type="PROSITE" id="PS51767"/>
    </source>
</evidence>
<proteinExistence type="inferred from homology"/>
<dbReference type="Proteomes" id="UP000011116">
    <property type="component" value="Chromosome 1H"/>
</dbReference>
<dbReference type="PANTHER" id="PTHR47967:SF44">
    <property type="entry name" value="OS05G0557100 PROTEIN"/>
    <property type="match status" value="1"/>
</dbReference>
<dbReference type="InterPro" id="IPR032861">
    <property type="entry name" value="TAXi_N"/>
</dbReference>
<dbReference type="PROSITE" id="PS00141">
    <property type="entry name" value="ASP_PROTEASE"/>
    <property type="match status" value="2"/>
</dbReference>
<protein>
    <recommendedName>
        <fullName evidence="9">Peptidase A1 domain-containing protein</fullName>
    </recommendedName>
</protein>
<reference evidence="10" key="3">
    <citation type="submission" date="2022-01" db="UniProtKB">
        <authorList>
            <consortium name="EnsemblPlants"/>
        </authorList>
    </citation>
    <scope>IDENTIFICATION</scope>
    <source>
        <strain evidence="10">subsp. vulgare</strain>
    </source>
</reference>
<dbReference type="PROSITE" id="PS51767">
    <property type="entry name" value="PEPTIDASE_A1"/>
    <property type="match status" value="1"/>
</dbReference>
<dbReference type="GO" id="GO:0004190">
    <property type="term" value="F:aspartic-type endopeptidase activity"/>
    <property type="evidence" value="ECO:0000318"/>
    <property type="project" value="GO_Central"/>
</dbReference>
<reference evidence="11" key="1">
    <citation type="journal article" date="2012" name="Nature">
        <title>A physical, genetic and functional sequence assembly of the barley genome.</title>
        <authorList>
            <consortium name="The International Barley Genome Sequencing Consortium"/>
            <person name="Mayer K.F."/>
            <person name="Waugh R."/>
            <person name="Brown J.W."/>
            <person name="Schulman A."/>
            <person name="Langridge P."/>
            <person name="Platzer M."/>
            <person name="Fincher G.B."/>
            <person name="Muehlbauer G.J."/>
            <person name="Sato K."/>
            <person name="Close T.J."/>
            <person name="Wise R.P."/>
            <person name="Stein N."/>
        </authorList>
    </citation>
    <scope>NUCLEOTIDE SEQUENCE [LARGE SCALE GENOMIC DNA]</scope>
    <source>
        <strain evidence="11">cv. Morex</strain>
    </source>
</reference>
<dbReference type="Gene3D" id="2.40.70.10">
    <property type="entry name" value="Acid Proteases"/>
    <property type="match status" value="2"/>
</dbReference>
<feature type="active site" evidence="6">
    <location>
        <position position="418"/>
    </location>
</feature>
<dbReference type="InterPro" id="IPR033121">
    <property type="entry name" value="PEPTIDASE_A1"/>
</dbReference>
<organism evidence="10 11">
    <name type="scientific">Hordeum vulgare subsp. vulgare</name>
    <name type="common">Domesticated barley</name>
    <dbReference type="NCBI Taxonomy" id="112509"/>
    <lineage>
        <taxon>Eukaryota</taxon>
        <taxon>Viridiplantae</taxon>
        <taxon>Streptophyta</taxon>
        <taxon>Embryophyta</taxon>
        <taxon>Tracheophyta</taxon>
        <taxon>Spermatophyta</taxon>
        <taxon>Magnoliopsida</taxon>
        <taxon>Liliopsida</taxon>
        <taxon>Poales</taxon>
        <taxon>Poaceae</taxon>
        <taxon>BOP clade</taxon>
        <taxon>Pooideae</taxon>
        <taxon>Triticodae</taxon>
        <taxon>Triticeae</taxon>
        <taxon>Hordeinae</taxon>
        <taxon>Hordeum</taxon>
    </lineage>
</organism>
<feature type="domain" description="Peptidase A1" evidence="9">
    <location>
        <begin position="177"/>
        <end position="534"/>
    </location>
</feature>
<evidence type="ECO:0000256" key="3">
    <source>
        <dbReference type="ARBA" id="ARBA00022750"/>
    </source>
</evidence>
<dbReference type="PRINTS" id="PR00792">
    <property type="entry name" value="PEPSIN"/>
</dbReference>
<evidence type="ECO:0000256" key="5">
    <source>
        <dbReference type="ARBA" id="ARBA00023180"/>
    </source>
</evidence>
<feature type="active site" evidence="6">
    <location>
        <position position="195"/>
    </location>
</feature>